<accession>A0ABR2T7D9</accession>
<evidence type="ECO:0000313" key="2">
    <source>
        <dbReference type="EMBL" id="KAK9033359.1"/>
    </source>
</evidence>
<reference evidence="2 3" key="1">
    <citation type="journal article" date="2024" name="G3 (Bethesda)">
        <title>Genome assembly of Hibiscus sabdariffa L. provides insights into metabolisms of medicinal natural products.</title>
        <authorList>
            <person name="Kim T."/>
        </authorList>
    </citation>
    <scope>NUCLEOTIDE SEQUENCE [LARGE SCALE GENOMIC DNA]</scope>
    <source>
        <strain evidence="2">TK-2024</strain>
        <tissue evidence="2">Old leaves</tissue>
    </source>
</reference>
<keyword evidence="3" id="KW-1185">Reference proteome</keyword>
<evidence type="ECO:0000256" key="1">
    <source>
        <dbReference type="SAM" id="MobiDB-lite"/>
    </source>
</evidence>
<dbReference type="EMBL" id="JBBPBN010000008">
    <property type="protein sequence ID" value="KAK9033359.1"/>
    <property type="molecule type" value="Genomic_DNA"/>
</dbReference>
<feature type="region of interest" description="Disordered" evidence="1">
    <location>
        <begin position="215"/>
        <end position="290"/>
    </location>
</feature>
<dbReference type="Proteomes" id="UP001396334">
    <property type="component" value="Unassembled WGS sequence"/>
</dbReference>
<feature type="region of interest" description="Disordered" evidence="1">
    <location>
        <begin position="1"/>
        <end position="100"/>
    </location>
</feature>
<feature type="compositionally biased region" description="Low complexity" evidence="1">
    <location>
        <begin position="185"/>
        <end position="196"/>
    </location>
</feature>
<organism evidence="2 3">
    <name type="scientific">Hibiscus sabdariffa</name>
    <name type="common">roselle</name>
    <dbReference type="NCBI Taxonomy" id="183260"/>
    <lineage>
        <taxon>Eukaryota</taxon>
        <taxon>Viridiplantae</taxon>
        <taxon>Streptophyta</taxon>
        <taxon>Embryophyta</taxon>
        <taxon>Tracheophyta</taxon>
        <taxon>Spermatophyta</taxon>
        <taxon>Magnoliopsida</taxon>
        <taxon>eudicotyledons</taxon>
        <taxon>Gunneridae</taxon>
        <taxon>Pentapetalae</taxon>
        <taxon>rosids</taxon>
        <taxon>malvids</taxon>
        <taxon>Malvales</taxon>
        <taxon>Malvaceae</taxon>
        <taxon>Malvoideae</taxon>
        <taxon>Hibiscus</taxon>
    </lineage>
</organism>
<sequence>MDVPVSADSDSAGPPAHIDPAKAHDPDSDPMAPAVAASVAQTPSIPIATTDAENLHGPLAPSEAVDLVEEAIDDASLDPENSETAADRSTPEDAPYDPMVHTETSDMLEEALEISQDCVLLADLTGVIQANGEDLVNEAIPEAADSTIRDVAASILGASASTDATVVSSRSTPTPTASPPNPGLSRSAPTSSRRAAMLVVPEHHEFDAWCAAQSRTPPVTAHNQPTVARNSSIPPLRPHNRQASSPDPSKAKRSRPSTSSTTRIPSVPKAGMSSVNNSAAATTRQSRREK</sequence>
<protein>
    <submittedName>
        <fullName evidence="2">Uncharacterized protein</fullName>
    </submittedName>
</protein>
<feature type="compositionally biased region" description="Polar residues" evidence="1">
    <location>
        <begin position="215"/>
        <end position="233"/>
    </location>
</feature>
<feature type="compositionally biased region" description="Low complexity" evidence="1">
    <location>
        <begin position="256"/>
        <end position="266"/>
    </location>
</feature>
<name>A0ABR2T7D9_9ROSI</name>
<feature type="compositionally biased region" description="Low complexity" evidence="1">
    <location>
        <begin position="159"/>
        <end position="175"/>
    </location>
</feature>
<evidence type="ECO:0000313" key="3">
    <source>
        <dbReference type="Proteomes" id="UP001396334"/>
    </source>
</evidence>
<comment type="caution">
    <text evidence="2">The sequence shown here is derived from an EMBL/GenBank/DDBJ whole genome shotgun (WGS) entry which is preliminary data.</text>
</comment>
<feature type="region of interest" description="Disordered" evidence="1">
    <location>
        <begin position="159"/>
        <end position="199"/>
    </location>
</feature>
<feature type="compositionally biased region" description="Polar residues" evidence="1">
    <location>
        <begin position="273"/>
        <end position="284"/>
    </location>
</feature>
<feature type="compositionally biased region" description="Acidic residues" evidence="1">
    <location>
        <begin position="66"/>
        <end position="81"/>
    </location>
</feature>
<proteinExistence type="predicted"/>
<gene>
    <name evidence="2" type="ORF">V6N11_018392</name>
</gene>